<reference evidence="2" key="1">
    <citation type="journal article" date="2006" name="PLoS Biol.">
        <title>Macronuclear genome sequence of the ciliate Tetrahymena thermophila, a model eukaryote.</title>
        <authorList>
            <person name="Eisen J.A."/>
            <person name="Coyne R.S."/>
            <person name="Wu M."/>
            <person name="Wu D."/>
            <person name="Thiagarajan M."/>
            <person name="Wortman J.R."/>
            <person name="Badger J.H."/>
            <person name="Ren Q."/>
            <person name="Amedeo P."/>
            <person name="Jones K.M."/>
            <person name="Tallon L.J."/>
            <person name="Delcher A.L."/>
            <person name="Salzberg S.L."/>
            <person name="Silva J.C."/>
            <person name="Haas B.J."/>
            <person name="Majoros W.H."/>
            <person name="Farzad M."/>
            <person name="Carlton J.M."/>
            <person name="Smith R.K. Jr."/>
            <person name="Garg J."/>
            <person name="Pearlman R.E."/>
            <person name="Karrer K.M."/>
            <person name="Sun L."/>
            <person name="Manning G."/>
            <person name="Elde N.C."/>
            <person name="Turkewitz A.P."/>
            <person name="Asai D.J."/>
            <person name="Wilkes D.E."/>
            <person name="Wang Y."/>
            <person name="Cai H."/>
            <person name="Collins K."/>
            <person name="Stewart B.A."/>
            <person name="Lee S.R."/>
            <person name="Wilamowska K."/>
            <person name="Weinberg Z."/>
            <person name="Ruzzo W.L."/>
            <person name="Wloga D."/>
            <person name="Gaertig J."/>
            <person name="Frankel J."/>
            <person name="Tsao C.-C."/>
            <person name="Gorovsky M.A."/>
            <person name="Keeling P.J."/>
            <person name="Waller R.F."/>
            <person name="Patron N.J."/>
            <person name="Cherry J.M."/>
            <person name="Stover N.A."/>
            <person name="Krieger C.J."/>
            <person name="del Toro C."/>
            <person name="Ryder H.F."/>
            <person name="Williamson S.C."/>
            <person name="Barbeau R.A."/>
            <person name="Hamilton E.P."/>
            <person name="Orias E."/>
        </authorList>
    </citation>
    <scope>NUCLEOTIDE SEQUENCE [LARGE SCALE GENOMIC DNA]</scope>
    <source>
        <strain evidence="2">SB210</strain>
    </source>
</reference>
<evidence type="ECO:0000313" key="2">
    <source>
        <dbReference type="Proteomes" id="UP000009168"/>
    </source>
</evidence>
<dbReference type="KEGG" id="tet:TTHERM_000300369"/>
<name>W7WYC9_TETTS</name>
<accession>W7WYC9</accession>
<protein>
    <submittedName>
        <fullName evidence="1">Uncharacterized protein</fullName>
    </submittedName>
</protein>
<dbReference type="AlphaFoldDB" id="W7WYC9"/>
<dbReference type="RefSeq" id="XP_012655609.1">
    <property type="nucleotide sequence ID" value="XM_012800155.1"/>
</dbReference>
<proteinExistence type="predicted"/>
<gene>
    <name evidence="1" type="ORF">TTHERM_000300369</name>
</gene>
<sequence>MRHQNCAFVETLLTTMTKPKKPAYLTHPHKIVIFQNHFFLLVRNVQVDFKINKGVAYTAGVENIPMIIQINALKIVRIIVFYAQINKNVSNLMINFHVTLAVNCVRSLIHQKAAACVAQQLENLIIQIVLATVNMGMRKSIKLTVLRFNSLIASSFQHLRKLLKTFLITCNQFKF</sequence>
<dbReference type="GeneID" id="24438288"/>
<dbReference type="InParanoid" id="W7WYC9"/>
<dbReference type="EMBL" id="GG662449">
    <property type="protein sequence ID" value="EWS71865.1"/>
    <property type="molecule type" value="Genomic_DNA"/>
</dbReference>
<evidence type="ECO:0000313" key="1">
    <source>
        <dbReference type="EMBL" id="EWS71865.1"/>
    </source>
</evidence>
<dbReference type="Proteomes" id="UP000009168">
    <property type="component" value="Unassembled WGS sequence"/>
</dbReference>
<keyword evidence="2" id="KW-1185">Reference proteome</keyword>
<organism evidence="1 2">
    <name type="scientific">Tetrahymena thermophila (strain SB210)</name>
    <dbReference type="NCBI Taxonomy" id="312017"/>
    <lineage>
        <taxon>Eukaryota</taxon>
        <taxon>Sar</taxon>
        <taxon>Alveolata</taxon>
        <taxon>Ciliophora</taxon>
        <taxon>Intramacronucleata</taxon>
        <taxon>Oligohymenophorea</taxon>
        <taxon>Hymenostomatida</taxon>
        <taxon>Tetrahymenina</taxon>
        <taxon>Tetrahymenidae</taxon>
        <taxon>Tetrahymena</taxon>
    </lineage>
</organism>